<evidence type="ECO:0000313" key="2">
    <source>
        <dbReference type="Proteomes" id="UP001154282"/>
    </source>
</evidence>
<dbReference type="Proteomes" id="UP001154282">
    <property type="component" value="Unassembled WGS sequence"/>
</dbReference>
<organism evidence="1 2">
    <name type="scientific">Linum tenue</name>
    <dbReference type="NCBI Taxonomy" id="586396"/>
    <lineage>
        <taxon>Eukaryota</taxon>
        <taxon>Viridiplantae</taxon>
        <taxon>Streptophyta</taxon>
        <taxon>Embryophyta</taxon>
        <taxon>Tracheophyta</taxon>
        <taxon>Spermatophyta</taxon>
        <taxon>Magnoliopsida</taxon>
        <taxon>eudicotyledons</taxon>
        <taxon>Gunneridae</taxon>
        <taxon>Pentapetalae</taxon>
        <taxon>rosids</taxon>
        <taxon>fabids</taxon>
        <taxon>Malpighiales</taxon>
        <taxon>Linaceae</taxon>
        <taxon>Linum</taxon>
    </lineage>
</organism>
<gene>
    <name evidence="1" type="ORF">LITE_LOCUS6696</name>
</gene>
<keyword evidence="2" id="KW-1185">Reference proteome</keyword>
<dbReference type="AlphaFoldDB" id="A0AAV0HZA9"/>
<comment type="caution">
    <text evidence="1">The sequence shown here is derived from an EMBL/GenBank/DDBJ whole genome shotgun (WGS) entry which is preliminary data.</text>
</comment>
<protein>
    <submittedName>
        <fullName evidence="1">Uncharacterized protein</fullName>
    </submittedName>
</protein>
<evidence type="ECO:0000313" key="1">
    <source>
        <dbReference type="EMBL" id="CAI0390348.1"/>
    </source>
</evidence>
<dbReference type="EMBL" id="CAMGYJ010000003">
    <property type="protein sequence ID" value="CAI0390348.1"/>
    <property type="molecule type" value="Genomic_DNA"/>
</dbReference>
<reference evidence="1" key="1">
    <citation type="submission" date="2022-08" db="EMBL/GenBank/DDBJ databases">
        <authorList>
            <person name="Gutierrez-Valencia J."/>
        </authorList>
    </citation>
    <scope>NUCLEOTIDE SEQUENCE</scope>
</reference>
<name>A0AAV0HZA9_9ROSI</name>
<accession>A0AAV0HZA9</accession>
<proteinExistence type="predicted"/>
<sequence>MWCIQWYPADRHSMTAVLQMLEGDG</sequence>